<dbReference type="CDD" id="cd00009">
    <property type="entry name" value="AAA"/>
    <property type="match status" value="1"/>
</dbReference>
<keyword evidence="2" id="KW-0067">ATP-binding</keyword>
<dbReference type="InterPro" id="IPR002078">
    <property type="entry name" value="Sigma_54_int"/>
</dbReference>
<dbReference type="Gene3D" id="3.40.50.2300">
    <property type="match status" value="1"/>
</dbReference>
<evidence type="ECO:0000256" key="1">
    <source>
        <dbReference type="ARBA" id="ARBA00022741"/>
    </source>
</evidence>
<dbReference type="PROSITE" id="PS00676">
    <property type="entry name" value="SIGMA54_INTERACT_2"/>
    <property type="match status" value="1"/>
</dbReference>
<keyword evidence="11" id="KW-1185">Reference proteome</keyword>
<feature type="region of interest" description="Disordered" evidence="7">
    <location>
        <begin position="404"/>
        <end position="445"/>
    </location>
</feature>
<evidence type="ECO:0000259" key="9">
    <source>
        <dbReference type="PROSITE" id="PS50110"/>
    </source>
</evidence>
<dbReference type="InterPro" id="IPR003593">
    <property type="entry name" value="AAA+_ATPase"/>
</dbReference>
<dbReference type="PANTHER" id="PTHR32071">
    <property type="entry name" value="TRANSCRIPTIONAL REGULATORY PROTEIN"/>
    <property type="match status" value="1"/>
</dbReference>
<organism evidence="10 11">
    <name type="scientific">Desulfoluna limicola</name>
    <dbReference type="NCBI Taxonomy" id="2810562"/>
    <lineage>
        <taxon>Bacteria</taxon>
        <taxon>Pseudomonadati</taxon>
        <taxon>Thermodesulfobacteriota</taxon>
        <taxon>Desulfobacteria</taxon>
        <taxon>Desulfobacterales</taxon>
        <taxon>Desulfolunaceae</taxon>
        <taxon>Desulfoluna</taxon>
    </lineage>
</organism>
<dbReference type="Pfam" id="PF00158">
    <property type="entry name" value="Sigma54_activat"/>
    <property type="match status" value="1"/>
</dbReference>
<protein>
    <submittedName>
        <fullName evidence="10">Fis family transcriptional regulator</fullName>
    </submittedName>
</protein>
<feature type="compositionally biased region" description="Low complexity" evidence="7">
    <location>
        <begin position="423"/>
        <end position="439"/>
    </location>
</feature>
<dbReference type="SMART" id="SM00382">
    <property type="entry name" value="AAA"/>
    <property type="match status" value="1"/>
</dbReference>
<evidence type="ECO:0000313" key="11">
    <source>
        <dbReference type="Proteomes" id="UP001320148"/>
    </source>
</evidence>
<dbReference type="InterPro" id="IPR025943">
    <property type="entry name" value="Sigma_54_int_dom_ATP-bd_2"/>
</dbReference>
<dbReference type="CDD" id="cd00156">
    <property type="entry name" value="REC"/>
    <property type="match status" value="1"/>
</dbReference>
<feature type="domain" description="Sigma-54 factor interaction" evidence="8">
    <location>
        <begin position="138"/>
        <end position="367"/>
    </location>
</feature>
<name>A0ABM7PEB2_9BACT</name>
<dbReference type="InterPro" id="IPR058031">
    <property type="entry name" value="AAA_lid_NorR"/>
</dbReference>
<evidence type="ECO:0000256" key="4">
    <source>
        <dbReference type="ARBA" id="ARBA00023125"/>
    </source>
</evidence>
<dbReference type="PROSITE" id="PS00688">
    <property type="entry name" value="SIGMA54_INTERACT_3"/>
    <property type="match status" value="1"/>
</dbReference>
<dbReference type="PROSITE" id="PS50110">
    <property type="entry name" value="RESPONSE_REGULATORY"/>
    <property type="match status" value="1"/>
</dbReference>
<dbReference type="InterPro" id="IPR009057">
    <property type="entry name" value="Homeodomain-like_sf"/>
</dbReference>
<dbReference type="PANTHER" id="PTHR32071:SF113">
    <property type="entry name" value="ALGINATE BIOSYNTHESIS TRANSCRIPTIONAL REGULATORY PROTEIN ALGB"/>
    <property type="match status" value="1"/>
</dbReference>
<dbReference type="InterPro" id="IPR025944">
    <property type="entry name" value="Sigma_54_int_dom_CS"/>
</dbReference>
<keyword evidence="4" id="KW-0238">DNA-binding</keyword>
<proteinExistence type="predicted"/>
<dbReference type="InterPro" id="IPR025662">
    <property type="entry name" value="Sigma_54_int_dom_ATP-bd_1"/>
</dbReference>
<dbReference type="PROSITE" id="PS00675">
    <property type="entry name" value="SIGMA54_INTERACT_1"/>
    <property type="match status" value="1"/>
</dbReference>
<dbReference type="Gene3D" id="1.10.10.60">
    <property type="entry name" value="Homeodomain-like"/>
    <property type="match status" value="1"/>
</dbReference>
<dbReference type="Gene3D" id="1.10.8.60">
    <property type="match status" value="1"/>
</dbReference>
<dbReference type="Pfam" id="PF00072">
    <property type="entry name" value="Response_reg"/>
    <property type="match status" value="1"/>
</dbReference>
<dbReference type="Pfam" id="PF02954">
    <property type="entry name" value="HTH_8"/>
    <property type="match status" value="1"/>
</dbReference>
<dbReference type="InterPro" id="IPR011006">
    <property type="entry name" value="CheY-like_superfamily"/>
</dbReference>
<accession>A0ABM7PEB2</accession>
<dbReference type="SUPFAM" id="SSF52540">
    <property type="entry name" value="P-loop containing nucleoside triphosphate hydrolases"/>
    <property type="match status" value="1"/>
</dbReference>
<dbReference type="SMART" id="SM00448">
    <property type="entry name" value="REC"/>
    <property type="match status" value="1"/>
</dbReference>
<evidence type="ECO:0000313" key="10">
    <source>
        <dbReference type="EMBL" id="BCS95568.1"/>
    </source>
</evidence>
<feature type="domain" description="Response regulatory" evidence="9">
    <location>
        <begin position="3"/>
        <end position="117"/>
    </location>
</feature>
<dbReference type="SUPFAM" id="SSF52172">
    <property type="entry name" value="CheY-like"/>
    <property type="match status" value="1"/>
</dbReference>
<gene>
    <name evidence="10" type="ORF">DSLASN_12000</name>
</gene>
<evidence type="ECO:0000256" key="6">
    <source>
        <dbReference type="PROSITE-ProRule" id="PRU00169"/>
    </source>
</evidence>
<evidence type="ECO:0000256" key="5">
    <source>
        <dbReference type="ARBA" id="ARBA00023163"/>
    </source>
</evidence>
<dbReference type="InterPro" id="IPR027417">
    <property type="entry name" value="P-loop_NTPase"/>
</dbReference>
<dbReference type="InterPro" id="IPR002197">
    <property type="entry name" value="HTH_Fis"/>
</dbReference>
<evidence type="ECO:0000256" key="3">
    <source>
        <dbReference type="ARBA" id="ARBA00023015"/>
    </source>
</evidence>
<dbReference type="Pfam" id="PF25601">
    <property type="entry name" value="AAA_lid_14"/>
    <property type="match status" value="1"/>
</dbReference>
<evidence type="ECO:0000259" key="8">
    <source>
        <dbReference type="PROSITE" id="PS50045"/>
    </source>
</evidence>
<dbReference type="SUPFAM" id="SSF46689">
    <property type="entry name" value="Homeodomain-like"/>
    <property type="match status" value="1"/>
</dbReference>
<reference evidence="10 11" key="1">
    <citation type="submission" date="2021-02" db="EMBL/GenBank/DDBJ databases">
        <title>Complete genome of Desulfoluna sp. strain ASN36.</title>
        <authorList>
            <person name="Takahashi A."/>
            <person name="Kojima H."/>
            <person name="Fukui M."/>
        </authorList>
    </citation>
    <scope>NUCLEOTIDE SEQUENCE [LARGE SCALE GENOMIC DNA]</scope>
    <source>
        <strain evidence="10 11">ASN36</strain>
    </source>
</reference>
<dbReference type="RefSeq" id="WP_236891807.1">
    <property type="nucleotide sequence ID" value="NZ_AP024488.1"/>
</dbReference>
<keyword evidence="5" id="KW-0804">Transcription</keyword>
<dbReference type="Gene3D" id="3.40.50.300">
    <property type="entry name" value="P-loop containing nucleotide triphosphate hydrolases"/>
    <property type="match status" value="1"/>
</dbReference>
<feature type="modified residue" description="4-aspartylphosphate" evidence="6">
    <location>
        <position position="52"/>
    </location>
</feature>
<keyword evidence="6" id="KW-0597">Phosphoprotein</keyword>
<dbReference type="PROSITE" id="PS50045">
    <property type="entry name" value="SIGMA54_INTERACT_4"/>
    <property type="match status" value="1"/>
</dbReference>
<sequence>MANVLIIDDDLEMCTMLCDLVNHVDHEAAYAQTLADGLRLAVSGGFDVVFLDVRMPDGNGLEVMKDILEIDFPPEIIVMTGMGDSDGAEKAIRNGAWDYIQKPLSPKKIIQPLNRVLQYRDNIRTMNRPTRNLKRAGIVGDSPQIQECLNTVAKASQSLSNVLITGETGTGKELFARAIHTNSSRARHRFVVVDCAALPENLVESALFGHEKGSFTGADKATDGLVGMANGGTLFLDEVGEMNLNLQKAFLRVLQERRYRPVGGKKEVDSDFRLVAATNRDLSAMVKQGTFREDLLYRLNAISLHLPPLRERLEDLPALVTQLSTKIYSTLGVKPKPFYQDFFAALSGYHWPGNVRELVNTLEASISDAYYEPELFSKHLPERIRITMARSAVAPVVLEKGEMPADTPVVPTPEVSAEVDPGPRTASPATTAVTPSPVADNDEPLGDRLSTYKVYRESVLNRAEKKYLQKLMKTTRGNIKEACATSGLGRTRLYTLLKKHSVDRMGWGVED</sequence>
<evidence type="ECO:0000256" key="2">
    <source>
        <dbReference type="ARBA" id="ARBA00022840"/>
    </source>
</evidence>
<evidence type="ECO:0000256" key="7">
    <source>
        <dbReference type="SAM" id="MobiDB-lite"/>
    </source>
</evidence>
<keyword evidence="3" id="KW-0805">Transcription regulation</keyword>
<dbReference type="Proteomes" id="UP001320148">
    <property type="component" value="Chromosome"/>
</dbReference>
<dbReference type="EMBL" id="AP024488">
    <property type="protein sequence ID" value="BCS95568.1"/>
    <property type="molecule type" value="Genomic_DNA"/>
</dbReference>
<dbReference type="InterPro" id="IPR001789">
    <property type="entry name" value="Sig_transdc_resp-reg_receiver"/>
</dbReference>
<keyword evidence="1" id="KW-0547">Nucleotide-binding</keyword>